<accession>A0A839UMP7</accession>
<dbReference type="SUPFAM" id="SSF140478">
    <property type="entry name" value="LemA-like"/>
    <property type="match status" value="1"/>
</dbReference>
<dbReference type="PANTHER" id="PTHR34478:SF1">
    <property type="entry name" value="PROTEIN LEMA"/>
    <property type="match status" value="1"/>
</dbReference>
<organism evidence="7 8">
    <name type="scientific">Simiduia aestuariiviva</name>
    <dbReference type="NCBI Taxonomy" id="1510459"/>
    <lineage>
        <taxon>Bacteria</taxon>
        <taxon>Pseudomonadati</taxon>
        <taxon>Pseudomonadota</taxon>
        <taxon>Gammaproteobacteria</taxon>
        <taxon>Cellvibrionales</taxon>
        <taxon>Cellvibrionaceae</taxon>
        <taxon>Simiduia</taxon>
    </lineage>
</organism>
<evidence type="ECO:0000256" key="5">
    <source>
        <dbReference type="ARBA" id="ARBA00023136"/>
    </source>
</evidence>
<evidence type="ECO:0000256" key="4">
    <source>
        <dbReference type="ARBA" id="ARBA00022989"/>
    </source>
</evidence>
<dbReference type="AlphaFoldDB" id="A0A839UMP7"/>
<evidence type="ECO:0000256" key="2">
    <source>
        <dbReference type="ARBA" id="ARBA00008854"/>
    </source>
</evidence>
<evidence type="ECO:0000313" key="8">
    <source>
        <dbReference type="Proteomes" id="UP000559987"/>
    </source>
</evidence>
<dbReference type="RefSeq" id="WP_183910612.1">
    <property type="nucleotide sequence ID" value="NZ_JACHXZ010000003.1"/>
</dbReference>
<dbReference type="Proteomes" id="UP000559987">
    <property type="component" value="Unassembled WGS sequence"/>
</dbReference>
<comment type="caution">
    <text evidence="7">The sequence shown here is derived from an EMBL/GenBank/DDBJ whole genome shotgun (WGS) entry which is preliminary data.</text>
</comment>
<proteinExistence type="inferred from homology"/>
<keyword evidence="5 6" id="KW-0472">Membrane</keyword>
<evidence type="ECO:0000256" key="3">
    <source>
        <dbReference type="ARBA" id="ARBA00022692"/>
    </source>
</evidence>
<keyword evidence="4 6" id="KW-1133">Transmembrane helix</keyword>
<dbReference type="InterPro" id="IPR023353">
    <property type="entry name" value="LemA-like_dom_sf"/>
</dbReference>
<dbReference type="PANTHER" id="PTHR34478">
    <property type="entry name" value="PROTEIN LEMA"/>
    <property type="match status" value="1"/>
</dbReference>
<evidence type="ECO:0000256" key="6">
    <source>
        <dbReference type="SAM" id="Phobius"/>
    </source>
</evidence>
<comment type="similarity">
    <text evidence="2">Belongs to the LemA family.</text>
</comment>
<dbReference type="EMBL" id="JACHXZ010000003">
    <property type="protein sequence ID" value="MBB3169122.1"/>
    <property type="molecule type" value="Genomic_DNA"/>
</dbReference>
<name>A0A839UMP7_9GAMM</name>
<comment type="subcellular location">
    <subcellularLocation>
        <location evidence="1">Membrane</location>
        <topology evidence="1">Single-pass membrane protein</topology>
    </subcellularLocation>
</comment>
<keyword evidence="3 6" id="KW-0812">Transmembrane</keyword>
<reference evidence="7 8" key="1">
    <citation type="submission" date="2020-08" db="EMBL/GenBank/DDBJ databases">
        <title>Genomic Encyclopedia of Type Strains, Phase III (KMG-III): the genomes of soil and plant-associated and newly described type strains.</title>
        <authorList>
            <person name="Whitman W."/>
        </authorList>
    </citation>
    <scope>NUCLEOTIDE SEQUENCE [LARGE SCALE GENOMIC DNA]</scope>
    <source>
        <strain evidence="7 8">CECT 8571</strain>
    </source>
</reference>
<evidence type="ECO:0000256" key="1">
    <source>
        <dbReference type="ARBA" id="ARBA00004167"/>
    </source>
</evidence>
<evidence type="ECO:0000313" key="7">
    <source>
        <dbReference type="EMBL" id="MBB3169122.1"/>
    </source>
</evidence>
<gene>
    <name evidence="7" type="ORF">FHS30_002330</name>
</gene>
<dbReference type="GO" id="GO:0016020">
    <property type="term" value="C:membrane"/>
    <property type="evidence" value="ECO:0007669"/>
    <property type="project" value="UniProtKB-SubCell"/>
</dbReference>
<dbReference type="Gene3D" id="1.20.1440.20">
    <property type="entry name" value="LemA-like domain"/>
    <property type="match status" value="1"/>
</dbReference>
<sequence>MGTSAIVTLVILALLVFYIVGIYNQLVALKNRFENSFAQIEVQLKRRYDLIPNLVETAKGYIKHERETLEAVIAARNQAMAGLQGMAGQIGDAGSVAQLNQAEGMLSQALGKLSVVVEAYPDLKANQNMMQLSEELTSTENKVSFARQAFNDAVTAYNSYKQSFPPVVFAGMFGHGQDASLLEFADSAEIQAAPKVAF</sequence>
<keyword evidence="8" id="KW-1185">Reference proteome</keyword>
<dbReference type="InterPro" id="IPR007156">
    <property type="entry name" value="MamQ_LemA"/>
</dbReference>
<protein>
    <submittedName>
        <fullName evidence="7">LemA protein</fullName>
    </submittedName>
</protein>
<dbReference type="Pfam" id="PF04011">
    <property type="entry name" value="LemA"/>
    <property type="match status" value="1"/>
</dbReference>
<feature type="transmembrane region" description="Helical" evidence="6">
    <location>
        <begin position="6"/>
        <end position="23"/>
    </location>
</feature>